<keyword evidence="5 8" id="KW-0378">Hydrolase</keyword>
<dbReference type="Gramene" id="KQL15303">
    <property type="protein sequence ID" value="KQL15303"/>
    <property type="gene ID" value="SETIT_022310mg"/>
</dbReference>
<dbReference type="InterPro" id="IPR000146">
    <property type="entry name" value="FBPase_class-1"/>
</dbReference>
<evidence type="ECO:0000313" key="11">
    <source>
        <dbReference type="EnsemblPlants" id="KQL15303"/>
    </source>
</evidence>
<dbReference type="GO" id="GO:0042132">
    <property type="term" value="F:fructose 1,6-bisphosphate 1-phosphatase activity"/>
    <property type="evidence" value="ECO:0000318"/>
    <property type="project" value="GO_Central"/>
</dbReference>
<feature type="domain" description="Fructose-1-6-bisphosphatase class 1 C-terminal" evidence="10">
    <location>
        <begin position="324"/>
        <end position="379"/>
    </location>
</feature>
<reference evidence="12" key="1">
    <citation type="journal article" date="2012" name="Nat. Biotechnol.">
        <title>Reference genome sequence of the model plant Setaria.</title>
        <authorList>
            <person name="Bennetzen J.L."/>
            <person name="Schmutz J."/>
            <person name="Wang H."/>
            <person name="Percifield R."/>
            <person name="Hawkins J."/>
            <person name="Pontaroli A.C."/>
            <person name="Estep M."/>
            <person name="Feng L."/>
            <person name="Vaughn J.N."/>
            <person name="Grimwood J."/>
            <person name="Jenkins J."/>
            <person name="Barry K."/>
            <person name="Lindquist E."/>
            <person name="Hellsten U."/>
            <person name="Deshpande S."/>
            <person name="Wang X."/>
            <person name="Wu X."/>
            <person name="Mitros T."/>
            <person name="Triplett J."/>
            <person name="Yang X."/>
            <person name="Ye C.Y."/>
            <person name="Mauro-Herrera M."/>
            <person name="Wang L."/>
            <person name="Li P."/>
            <person name="Sharma M."/>
            <person name="Sharma R."/>
            <person name="Ronald P.C."/>
            <person name="Panaud O."/>
            <person name="Kellogg E.A."/>
            <person name="Brutnell T.P."/>
            <person name="Doust A.N."/>
            <person name="Tuskan G.A."/>
            <person name="Rokhsar D."/>
            <person name="Devos K.M."/>
        </authorList>
    </citation>
    <scope>NUCLEOTIDE SEQUENCE [LARGE SCALE GENOMIC DNA]</scope>
    <source>
        <strain evidence="12">cv. Yugu1</strain>
    </source>
</reference>
<dbReference type="eggNOG" id="KOG1458">
    <property type="taxonomic scope" value="Eukaryota"/>
</dbReference>
<keyword evidence="12" id="KW-1185">Reference proteome</keyword>
<dbReference type="GO" id="GO:0005829">
    <property type="term" value="C:cytosol"/>
    <property type="evidence" value="ECO:0000318"/>
    <property type="project" value="GO_Central"/>
</dbReference>
<dbReference type="Proteomes" id="UP000004995">
    <property type="component" value="Unassembled WGS sequence"/>
</dbReference>
<evidence type="ECO:0000259" key="10">
    <source>
        <dbReference type="Pfam" id="PF18913"/>
    </source>
</evidence>
<dbReference type="EnsemblPlants" id="KQL15303">
    <property type="protein sequence ID" value="KQL15303"/>
    <property type="gene ID" value="SETIT_022310mg"/>
</dbReference>
<dbReference type="OMA" id="NSRFWEP"/>
<evidence type="ECO:0000256" key="8">
    <source>
        <dbReference type="RuleBase" id="RU000508"/>
    </source>
</evidence>
<organism evidence="11 12">
    <name type="scientific">Setaria italica</name>
    <name type="common">Foxtail millet</name>
    <name type="synonym">Panicum italicum</name>
    <dbReference type="NCBI Taxonomy" id="4555"/>
    <lineage>
        <taxon>Eukaryota</taxon>
        <taxon>Viridiplantae</taxon>
        <taxon>Streptophyta</taxon>
        <taxon>Embryophyta</taxon>
        <taxon>Tracheophyta</taxon>
        <taxon>Spermatophyta</taxon>
        <taxon>Magnoliopsida</taxon>
        <taxon>Liliopsida</taxon>
        <taxon>Poales</taxon>
        <taxon>Poaceae</taxon>
        <taxon>PACMAD clade</taxon>
        <taxon>Panicoideae</taxon>
        <taxon>Panicodae</taxon>
        <taxon>Paniceae</taxon>
        <taxon>Cenchrinae</taxon>
        <taxon>Setaria</taxon>
    </lineage>
</organism>
<dbReference type="InterPro" id="IPR044015">
    <property type="entry name" value="FBPase_C_dom"/>
</dbReference>
<dbReference type="EMBL" id="AGNK02001684">
    <property type="status" value="NOT_ANNOTATED_CDS"/>
    <property type="molecule type" value="Genomic_DNA"/>
</dbReference>
<dbReference type="InterPro" id="IPR033391">
    <property type="entry name" value="FBPase_N"/>
</dbReference>
<dbReference type="PANTHER" id="PTHR11556">
    <property type="entry name" value="FRUCTOSE-1,6-BISPHOSPHATASE-RELATED"/>
    <property type="match status" value="1"/>
</dbReference>
<proteinExistence type="inferred from homology"/>
<dbReference type="GO" id="GO:0005737">
    <property type="term" value="C:cytoplasm"/>
    <property type="evidence" value="ECO:0000318"/>
    <property type="project" value="GO_Central"/>
</dbReference>
<dbReference type="InterPro" id="IPR028343">
    <property type="entry name" value="FBPtase"/>
</dbReference>
<evidence type="ECO:0000259" key="9">
    <source>
        <dbReference type="Pfam" id="PF00316"/>
    </source>
</evidence>
<dbReference type="GO" id="GO:0030388">
    <property type="term" value="P:fructose 1,6-bisphosphate metabolic process"/>
    <property type="evidence" value="ECO:0000318"/>
    <property type="project" value="GO_Central"/>
</dbReference>
<dbReference type="GO" id="GO:0006000">
    <property type="term" value="P:fructose metabolic process"/>
    <property type="evidence" value="ECO:0000318"/>
    <property type="project" value="GO_Central"/>
</dbReference>
<dbReference type="Gene3D" id="3.40.190.80">
    <property type="match status" value="2"/>
</dbReference>
<comment type="catalytic activity">
    <reaction evidence="1">
        <text>beta-D-fructose 1,6-bisphosphate + H2O = beta-D-fructose 6-phosphate + phosphate</text>
        <dbReference type="Rhea" id="RHEA:11064"/>
        <dbReference type="ChEBI" id="CHEBI:15377"/>
        <dbReference type="ChEBI" id="CHEBI:32966"/>
        <dbReference type="ChEBI" id="CHEBI:43474"/>
        <dbReference type="ChEBI" id="CHEBI:57634"/>
        <dbReference type="EC" id="3.1.3.11"/>
    </reaction>
</comment>
<dbReference type="CDD" id="cd00354">
    <property type="entry name" value="FBPase"/>
    <property type="match status" value="1"/>
</dbReference>
<dbReference type="PANTHER" id="PTHR11556:SF43">
    <property type="entry name" value="FRUCTOSE-BISPHOSPHATASE"/>
    <property type="match status" value="1"/>
</dbReference>
<gene>
    <name evidence="11" type="primary">LOC101756186</name>
</gene>
<accession>K3Z6Z0</accession>
<dbReference type="GO" id="GO:0006002">
    <property type="term" value="P:fructose 6-phosphate metabolic process"/>
    <property type="evidence" value="ECO:0000318"/>
    <property type="project" value="GO_Central"/>
</dbReference>
<dbReference type="PIRSF" id="PIRSF000904">
    <property type="entry name" value="FBPtase_SBPase"/>
    <property type="match status" value="1"/>
</dbReference>
<sequence>MDHAAEAQRTDLMTITRHVLNEQSRHPESRGDFTILLSHIVLGCKFVASAVNKAGLAKLIGLAGETNVQGEEQKKLDVLSNEVFVKALVSSGRTCVLVSEENEEAIFVDPALRGKYCVCFDPLDGSSNIDCGVSIGTIFGIYMIKDKDNVTLDDVIQPGTNMLAAGYCMYGSSCTLVLSTGNGVNGFTLDPSLGEFILTHPNIKIPKKGKIYSVNEGNAKNWDAPTAKYVEKCKFPQDGSSPKSLRYIGSMVADVHRTLLYGGIFLYPADQKSPNGKLRYIKADNLSLTISRTVVQMLITIVIIVIKNAYKYTNPELGSMWNNSVLYEVFPMSFLMEQAGGQAFTGKQRALELAPTKLHERSPIFLGSYDDVEEIKALYASESSTV</sequence>
<keyword evidence="4" id="KW-0963">Cytoplasm</keyword>
<dbReference type="Pfam" id="PF00316">
    <property type="entry name" value="FBPase"/>
    <property type="match status" value="1"/>
</dbReference>
<dbReference type="PRINTS" id="PR00115">
    <property type="entry name" value="F16BPHPHTASE"/>
</dbReference>
<dbReference type="AlphaFoldDB" id="K3Z6Z0"/>
<evidence type="ECO:0000256" key="3">
    <source>
        <dbReference type="ARBA" id="ARBA00013093"/>
    </source>
</evidence>
<comment type="similarity">
    <text evidence="2 8">Belongs to the FBPase class 1 family.</text>
</comment>
<dbReference type="SUPFAM" id="SSF56655">
    <property type="entry name" value="Carbohydrate phosphatase"/>
    <property type="match status" value="2"/>
</dbReference>
<evidence type="ECO:0000256" key="5">
    <source>
        <dbReference type="ARBA" id="ARBA00022801"/>
    </source>
</evidence>
<dbReference type="InParanoid" id="K3Z6Z0"/>
<name>K3Z6Z0_SETIT</name>
<protein>
    <recommendedName>
        <fullName evidence="3">fructose-bisphosphatase</fullName>
        <ecNumber evidence="3">3.1.3.11</ecNumber>
    </recommendedName>
    <alternativeName>
        <fullName evidence="7">D-fructose-1,6-bisphosphate 1-phosphohydrolase</fullName>
    </alternativeName>
</protein>
<evidence type="ECO:0000313" key="12">
    <source>
        <dbReference type="Proteomes" id="UP000004995"/>
    </source>
</evidence>
<evidence type="ECO:0000256" key="4">
    <source>
        <dbReference type="ARBA" id="ARBA00022490"/>
    </source>
</evidence>
<feature type="domain" description="Fructose-1-6-bisphosphatase class I N-terminal" evidence="9">
    <location>
        <begin position="13"/>
        <end position="201"/>
    </location>
</feature>
<dbReference type="GO" id="GO:0006094">
    <property type="term" value="P:gluconeogenesis"/>
    <property type="evidence" value="ECO:0000318"/>
    <property type="project" value="GO_Central"/>
</dbReference>
<dbReference type="HAMAP" id="MF_01855">
    <property type="entry name" value="FBPase_class1"/>
    <property type="match status" value="1"/>
</dbReference>
<evidence type="ECO:0000256" key="1">
    <source>
        <dbReference type="ARBA" id="ARBA00001273"/>
    </source>
</evidence>
<dbReference type="EC" id="3.1.3.11" evidence="3"/>
<evidence type="ECO:0000256" key="6">
    <source>
        <dbReference type="ARBA" id="ARBA00023277"/>
    </source>
</evidence>
<dbReference type="PIRSF" id="PIRSF500210">
    <property type="entry name" value="FBPtase"/>
    <property type="match status" value="1"/>
</dbReference>
<reference evidence="11" key="2">
    <citation type="submission" date="2018-08" db="UniProtKB">
        <authorList>
            <consortium name="EnsemblPlants"/>
        </authorList>
    </citation>
    <scope>IDENTIFICATION</scope>
    <source>
        <strain evidence="11">Yugu1</strain>
    </source>
</reference>
<dbReference type="FunFam" id="3.30.540.10:FF:000008">
    <property type="entry name" value="Fructose-1,6-bisphosphatase, cytosolic"/>
    <property type="match status" value="1"/>
</dbReference>
<evidence type="ECO:0000256" key="7">
    <source>
        <dbReference type="ARBA" id="ARBA00032973"/>
    </source>
</evidence>
<dbReference type="Pfam" id="PF18913">
    <property type="entry name" value="FBPase_C"/>
    <property type="match status" value="2"/>
</dbReference>
<evidence type="ECO:0000256" key="2">
    <source>
        <dbReference type="ARBA" id="ARBA00010941"/>
    </source>
</evidence>
<feature type="domain" description="Fructose-1-6-bisphosphatase class 1 C-terminal" evidence="10">
    <location>
        <begin position="205"/>
        <end position="281"/>
    </location>
</feature>
<dbReference type="STRING" id="4555.K3Z6Z0"/>
<keyword evidence="6 8" id="KW-0119">Carbohydrate metabolism</keyword>
<dbReference type="Gene3D" id="3.30.540.10">
    <property type="entry name" value="Fructose-1,6-Bisphosphatase, subunit A, domain 1"/>
    <property type="match status" value="1"/>
</dbReference>